<dbReference type="AlphaFoldDB" id="A0A2H5EVX8"/>
<sequence length="426" mass="47165">MEGLLMHRPDFTARLNGPVLPIRRCVSFALLLLLAAGYSGASRAQDSPALMAGGLPAQAIDDLIEGRVQTHIDLPQRHPLVYAMRHEFLDALTAECGHPDRFESIVLTRELMDNVLFAYFTYGDPDLGDFSKMSYGEAYLALIGNPLHKLYPAEMIRREIASDPKAHVREVLSDLGGCDSPRTLRLRENLDAVAVMGPLASPGTTFLRTVSNNNEGWYNCFYADPDRPDHELFQPYQLATPATVGLYIIPWAAHLAPGEYLPRAHCPATPDPAFEIIEAKLLPPEPVLDPAALPEGDLATRLAAAFLDQYIPAHATGPDGGPLVLGDELRARYFDEIVRFERIEVPQDEIDRLRAARMAEAKARGFDDPAAEDVIKIATDLRLKALKERNDRGIWALIDEVRDLSGNQSANYIMARTGYGLMRDVE</sequence>
<dbReference type="EMBL" id="CP025430">
    <property type="protein sequence ID" value="AUH63433.1"/>
    <property type="molecule type" value="Genomic_DNA"/>
</dbReference>
<dbReference type="Proteomes" id="UP000234530">
    <property type="component" value="Chromosome"/>
</dbReference>
<proteinExistence type="predicted"/>
<evidence type="ECO:0000313" key="2">
    <source>
        <dbReference type="Proteomes" id="UP000234530"/>
    </source>
</evidence>
<gene>
    <name evidence="1" type="ORF">CX676_04015</name>
</gene>
<organism evidence="1 2">
    <name type="scientific">Paracoccus zhejiangensis</name>
    <dbReference type="NCBI Taxonomy" id="1077935"/>
    <lineage>
        <taxon>Bacteria</taxon>
        <taxon>Pseudomonadati</taxon>
        <taxon>Pseudomonadota</taxon>
        <taxon>Alphaproteobacteria</taxon>
        <taxon>Rhodobacterales</taxon>
        <taxon>Paracoccaceae</taxon>
        <taxon>Paracoccus</taxon>
    </lineage>
</organism>
<keyword evidence="2" id="KW-1185">Reference proteome</keyword>
<protein>
    <submittedName>
        <fullName evidence="1">Uncharacterized protein</fullName>
    </submittedName>
</protein>
<name>A0A2H5EVX8_9RHOB</name>
<reference evidence="1 2" key="1">
    <citation type="journal article" date="2013" name="Antonie Van Leeuwenhoek">
        <title>Paracoccus zhejiangensis sp. nov., isolated from activated sludge in wastewater-treatment system.</title>
        <authorList>
            <person name="Wu Z.G."/>
            <person name="Zhang D.F."/>
            <person name="Liu Y.L."/>
            <person name="Wang F."/>
            <person name="Jiang X."/>
            <person name="Li C."/>
            <person name="Li S.P."/>
            <person name="Hong Q."/>
            <person name="Li W.J."/>
        </authorList>
    </citation>
    <scope>NUCLEOTIDE SEQUENCE [LARGE SCALE GENOMIC DNA]</scope>
    <source>
        <strain evidence="1 2">J6</strain>
    </source>
</reference>
<evidence type="ECO:0000313" key="1">
    <source>
        <dbReference type="EMBL" id="AUH63433.1"/>
    </source>
</evidence>
<dbReference type="KEGG" id="pzh:CX676_04015"/>
<accession>A0A2H5EVX8</accession>